<dbReference type="Proteomes" id="UP000008495">
    <property type="component" value="Unassembled WGS sequence"/>
</dbReference>
<dbReference type="InterPro" id="IPR036291">
    <property type="entry name" value="NAD(P)-bd_dom_sf"/>
</dbReference>
<sequence>MARAVLVTGVSRHLGARVARGLALRHDVSKVIGLDMIPPREELGRAEFVRADVRNPIVARLLEQARIDTVVHLSLSTNTTRGGARASQKEANVLGAMQLFAACQQAAGLSRIVLKSTCAVYGASPRDPALFTEDQTSSRVRSTGGVRDALEVEGYLRAARRRRPDLEGTVLRLAHVVGPHMSSPLLDYLALPVVPVPLGYNARLQFLHEDDAVAAIITAVVGPAAGVVNVAGEGIITLLQAVALSGRAFVPVPTRSGLPLNRLGHSDWFVPFDATDVNYLRYGRVMDVSRAREHLGFIPRHSTREAFLEAVQSFPPPVPPVRAAREWAAAMSAAVVAATGRRTAGDGRTGTDGAAARQEEDQG</sequence>
<dbReference type="AlphaFoldDB" id="K6UL37"/>
<evidence type="ECO:0000313" key="3">
    <source>
        <dbReference type="EMBL" id="GAB76906.1"/>
    </source>
</evidence>
<dbReference type="STRING" id="100225.SAMN05421595_2041"/>
<dbReference type="RefSeq" id="WP_006501657.1">
    <property type="nucleotide sequence ID" value="NZ_BAGZ01000003.1"/>
</dbReference>
<feature type="domain" description="NAD-dependent epimerase/dehydratase" evidence="2">
    <location>
        <begin position="5"/>
        <end position="230"/>
    </location>
</feature>
<name>K6UL37_9MICO</name>
<dbReference type="Gene3D" id="3.40.50.720">
    <property type="entry name" value="NAD(P)-binding Rossmann-like Domain"/>
    <property type="match status" value="1"/>
</dbReference>
<proteinExistence type="predicted"/>
<gene>
    <name evidence="3" type="ORF">AUCHE_03_01230</name>
</gene>
<dbReference type="Pfam" id="PF01370">
    <property type="entry name" value="Epimerase"/>
    <property type="match status" value="1"/>
</dbReference>
<reference evidence="3 4" key="1">
    <citation type="submission" date="2012-08" db="EMBL/GenBank/DDBJ databases">
        <title>Whole genome shotgun sequence of Austwickia chelonae NBRC 105200.</title>
        <authorList>
            <person name="Yoshida I."/>
            <person name="Hosoyama A."/>
            <person name="Tsuchikane K."/>
            <person name="Katsumata H."/>
            <person name="Ando Y."/>
            <person name="Ohji S."/>
            <person name="Hamada M."/>
            <person name="Tamura T."/>
            <person name="Yamazoe A."/>
            <person name="Yamazaki S."/>
            <person name="Fujita N."/>
        </authorList>
    </citation>
    <scope>NUCLEOTIDE SEQUENCE [LARGE SCALE GENOMIC DNA]</scope>
    <source>
        <strain evidence="3 4">NBRC 105200</strain>
    </source>
</reference>
<dbReference type="eggNOG" id="COG0451">
    <property type="taxonomic scope" value="Bacteria"/>
</dbReference>
<evidence type="ECO:0000313" key="4">
    <source>
        <dbReference type="Proteomes" id="UP000008495"/>
    </source>
</evidence>
<dbReference type="InterPro" id="IPR001509">
    <property type="entry name" value="Epimerase_deHydtase"/>
</dbReference>
<feature type="region of interest" description="Disordered" evidence="1">
    <location>
        <begin position="339"/>
        <end position="363"/>
    </location>
</feature>
<protein>
    <submittedName>
        <fullName evidence="3">Putative NAD-dependent epimerase/dehydratase</fullName>
    </submittedName>
</protein>
<dbReference type="PANTHER" id="PTHR43245">
    <property type="entry name" value="BIFUNCTIONAL POLYMYXIN RESISTANCE PROTEIN ARNA"/>
    <property type="match status" value="1"/>
</dbReference>
<evidence type="ECO:0000256" key="1">
    <source>
        <dbReference type="SAM" id="MobiDB-lite"/>
    </source>
</evidence>
<dbReference type="EMBL" id="BAGZ01000003">
    <property type="protein sequence ID" value="GAB76906.1"/>
    <property type="molecule type" value="Genomic_DNA"/>
</dbReference>
<dbReference type="InterPro" id="IPR050177">
    <property type="entry name" value="Lipid_A_modif_metabolic_enz"/>
</dbReference>
<organism evidence="3 4">
    <name type="scientific">Austwickia chelonae NBRC 105200</name>
    <dbReference type="NCBI Taxonomy" id="1184607"/>
    <lineage>
        <taxon>Bacteria</taxon>
        <taxon>Bacillati</taxon>
        <taxon>Actinomycetota</taxon>
        <taxon>Actinomycetes</taxon>
        <taxon>Micrococcales</taxon>
        <taxon>Dermatophilaceae</taxon>
        <taxon>Austwickia</taxon>
    </lineage>
</organism>
<accession>K6UL37</accession>
<keyword evidence="4" id="KW-1185">Reference proteome</keyword>
<evidence type="ECO:0000259" key="2">
    <source>
        <dbReference type="Pfam" id="PF01370"/>
    </source>
</evidence>
<dbReference type="SUPFAM" id="SSF51735">
    <property type="entry name" value="NAD(P)-binding Rossmann-fold domains"/>
    <property type="match status" value="1"/>
</dbReference>
<comment type="caution">
    <text evidence="3">The sequence shown here is derived from an EMBL/GenBank/DDBJ whole genome shotgun (WGS) entry which is preliminary data.</text>
</comment>
<dbReference type="PANTHER" id="PTHR43245:SF52">
    <property type="entry name" value="NAD-DEPENDENT EPIMERASE_DEHYDRATASE"/>
    <property type="match status" value="1"/>
</dbReference>